<evidence type="ECO:0000313" key="2">
    <source>
        <dbReference type="EMBL" id="MFD2561535.1"/>
    </source>
</evidence>
<keyword evidence="3" id="KW-1185">Reference proteome</keyword>
<comment type="caution">
    <text evidence="2">The sequence shown here is derived from an EMBL/GenBank/DDBJ whole genome shotgun (WGS) entry which is preliminary data.</text>
</comment>
<evidence type="ECO:0008006" key="4">
    <source>
        <dbReference type="Google" id="ProtNLM"/>
    </source>
</evidence>
<keyword evidence="1" id="KW-0732">Signal</keyword>
<dbReference type="RefSeq" id="WP_378289313.1">
    <property type="nucleotide sequence ID" value="NZ_JBHULE010000002.1"/>
</dbReference>
<dbReference type="PROSITE" id="PS51257">
    <property type="entry name" value="PROKAR_LIPOPROTEIN"/>
    <property type="match status" value="1"/>
</dbReference>
<evidence type="ECO:0000313" key="3">
    <source>
        <dbReference type="Proteomes" id="UP001597319"/>
    </source>
</evidence>
<sequence length="106" mass="11523">MKLVRKSKLIIGAIIFASMISCSEDDNPLNPLSGCVYQEEAEASAMASQVWSQNPTPENCEAAKQAAIVYLRALEDCPLLSSEDLEDLREDLQSTIELDCTDGGVN</sequence>
<dbReference type="Proteomes" id="UP001597319">
    <property type="component" value="Unassembled WGS sequence"/>
</dbReference>
<dbReference type="EMBL" id="JBHULE010000002">
    <property type="protein sequence ID" value="MFD2561535.1"/>
    <property type="molecule type" value="Genomic_DNA"/>
</dbReference>
<gene>
    <name evidence="2" type="ORF">ACFSR1_02565</name>
</gene>
<feature type="signal peptide" evidence="1">
    <location>
        <begin position="1"/>
        <end position="23"/>
    </location>
</feature>
<feature type="chain" id="PRO_5046008681" description="Lipoprotein" evidence="1">
    <location>
        <begin position="24"/>
        <end position="106"/>
    </location>
</feature>
<protein>
    <recommendedName>
        <fullName evidence="4">Lipoprotein</fullName>
    </recommendedName>
</protein>
<name>A0ABW5LAF1_9FLAO</name>
<accession>A0ABW5LAF1</accession>
<evidence type="ECO:0000256" key="1">
    <source>
        <dbReference type="SAM" id="SignalP"/>
    </source>
</evidence>
<organism evidence="2 3">
    <name type="scientific">Aquimarina rubra</name>
    <dbReference type="NCBI Taxonomy" id="1920033"/>
    <lineage>
        <taxon>Bacteria</taxon>
        <taxon>Pseudomonadati</taxon>
        <taxon>Bacteroidota</taxon>
        <taxon>Flavobacteriia</taxon>
        <taxon>Flavobacteriales</taxon>
        <taxon>Flavobacteriaceae</taxon>
        <taxon>Aquimarina</taxon>
    </lineage>
</organism>
<reference evidence="3" key="1">
    <citation type="journal article" date="2019" name="Int. J. Syst. Evol. Microbiol.">
        <title>The Global Catalogue of Microorganisms (GCM) 10K type strain sequencing project: providing services to taxonomists for standard genome sequencing and annotation.</title>
        <authorList>
            <consortium name="The Broad Institute Genomics Platform"/>
            <consortium name="The Broad Institute Genome Sequencing Center for Infectious Disease"/>
            <person name="Wu L."/>
            <person name="Ma J."/>
        </authorList>
    </citation>
    <scope>NUCLEOTIDE SEQUENCE [LARGE SCALE GENOMIC DNA]</scope>
    <source>
        <strain evidence="3">KCTC 52274</strain>
    </source>
</reference>
<proteinExistence type="predicted"/>